<dbReference type="PANTHER" id="PTHR23151">
    <property type="entry name" value="DIHYDROLIPOAMIDE ACETYL/SUCCINYL-TRANSFERASE-RELATED"/>
    <property type="match status" value="1"/>
</dbReference>
<dbReference type="PROSITE" id="PS50968">
    <property type="entry name" value="BIOTINYL_LIPOYL"/>
    <property type="match status" value="1"/>
</dbReference>
<proteinExistence type="inferred from homology"/>
<organism evidence="7 8">
    <name type="scientific">Botryobasidium botryosum (strain FD-172 SS1)</name>
    <dbReference type="NCBI Taxonomy" id="930990"/>
    <lineage>
        <taxon>Eukaryota</taxon>
        <taxon>Fungi</taxon>
        <taxon>Dikarya</taxon>
        <taxon>Basidiomycota</taxon>
        <taxon>Agaricomycotina</taxon>
        <taxon>Agaricomycetes</taxon>
        <taxon>Cantharellales</taxon>
        <taxon>Botryobasidiaceae</taxon>
        <taxon>Botryobasidium</taxon>
    </lineage>
</organism>
<dbReference type="GO" id="GO:0004742">
    <property type="term" value="F:dihydrolipoyllysine-residue acetyltransferase activity"/>
    <property type="evidence" value="ECO:0007669"/>
    <property type="project" value="TreeGrafter"/>
</dbReference>
<dbReference type="InParanoid" id="A0A067M960"/>
<keyword evidence="8" id="KW-1185">Reference proteome</keyword>
<feature type="region of interest" description="Disordered" evidence="4">
    <location>
        <begin position="273"/>
        <end position="297"/>
    </location>
</feature>
<evidence type="ECO:0000313" key="8">
    <source>
        <dbReference type="Proteomes" id="UP000027195"/>
    </source>
</evidence>
<feature type="compositionally biased region" description="Basic and acidic residues" evidence="4">
    <location>
        <begin position="215"/>
        <end position="227"/>
    </location>
</feature>
<evidence type="ECO:0000256" key="4">
    <source>
        <dbReference type="SAM" id="MobiDB-lite"/>
    </source>
</evidence>
<dbReference type="PROSITE" id="PS51826">
    <property type="entry name" value="PSBD"/>
    <property type="match status" value="1"/>
</dbReference>
<comment type="similarity">
    <text evidence="1">Belongs to the 2-oxoacid dehydrogenase family.</text>
</comment>
<evidence type="ECO:0000313" key="7">
    <source>
        <dbReference type="EMBL" id="KDQ12298.1"/>
    </source>
</evidence>
<dbReference type="Proteomes" id="UP000027195">
    <property type="component" value="Unassembled WGS sequence"/>
</dbReference>
<reference evidence="8" key="1">
    <citation type="journal article" date="2014" name="Proc. Natl. Acad. Sci. U.S.A.">
        <title>Extensive sampling of basidiomycete genomes demonstrates inadequacy of the white-rot/brown-rot paradigm for wood decay fungi.</title>
        <authorList>
            <person name="Riley R."/>
            <person name="Salamov A.A."/>
            <person name="Brown D.W."/>
            <person name="Nagy L.G."/>
            <person name="Floudas D."/>
            <person name="Held B.W."/>
            <person name="Levasseur A."/>
            <person name="Lombard V."/>
            <person name="Morin E."/>
            <person name="Otillar R."/>
            <person name="Lindquist E.A."/>
            <person name="Sun H."/>
            <person name="LaButti K.M."/>
            <person name="Schmutz J."/>
            <person name="Jabbour D."/>
            <person name="Luo H."/>
            <person name="Baker S.E."/>
            <person name="Pisabarro A.G."/>
            <person name="Walton J.D."/>
            <person name="Blanchette R.A."/>
            <person name="Henrissat B."/>
            <person name="Martin F."/>
            <person name="Cullen D."/>
            <person name="Hibbett D.S."/>
            <person name="Grigoriev I.V."/>
        </authorList>
    </citation>
    <scope>NUCLEOTIDE SEQUENCE [LARGE SCALE GENOMIC DNA]</scope>
    <source>
        <strain evidence="8">FD-172 SS1</strain>
    </source>
</reference>
<dbReference type="InterPro" id="IPR003016">
    <property type="entry name" value="2-oxoA_DH_lipoyl-BS"/>
</dbReference>
<name>A0A067M960_BOTB1</name>
<dbReference type="InterPro" id="IPR036625">
    <property type="entry name" value="E3-bd_dom_sf"/>
</dbReference>
<feature type="compositionally biased region" description="Low complexity" evidence="4">
    <location>
        <begin position="128"/>
        <end position="140"/>
    </location>
</feature>
<feature type="compositionally biased region" description="Basic and acidic residues" evidence="4">
    <location>
        <begin position="117"/>
        <end position="127"/>
    </location>
</feature>
<dbReference type="SUPFAM" id="SSF47005">
    <property type="entry name" value="Peripheral subunit-binding domain of 2-oxo acid dehydrogenase complex"/>
    <property type="match status" value="1"/>
</dbReference>
<gene>
    <name evidence="7" type="ORF">BOTBODRAFT_34584</name>
</gene>
<evidence type="ECO:0000256" key="3">
    <source>
        <dbReference type="ARBA" id="ARBA00022946"/>
    </source>
</evidence>
<dbReference type="SUPFAM" id="SSF51230">
    <property type="entry name" value="Single hybrid motif"/>
    <property type="match status" value="1"/>
</dbReference>
<dbReference type="CDD" id="cd06849">
    <property type="entry name" value="lipoyl_domain"/>
    <property type="match status" value="1"/>
</dbReference>
<keyword evidence="2" id="KW-0450">Lipoyl</keyword>
<feature type="domain" description="Lipoyl-binding" evidence="5">
    <location>
        <begin position="30"/>
        <end position="106"/>
    </location>
</feature>
<dbReference type="HOGENOM" id="CLU_035825_0_0_1"/>
<dbReference type="Pfam" id="PF02817">
    <property type="entry name" value="E3_binding"/>
    <property type="match status" value="1"/>
</dbReference>
<evidence type="ECO:0000256" key="2">
    <source>
        <dbReference type="ARBA" id="ARBA00022823"/>
    </source>
</evidence>
<dbReference type="Gene3D" id="2.40.50.100">
    <property type="match status" value="1"/>
</dbReference>
<dbReference type="AlphaFoldDB" id="A0A067M960"/>
<dbReference type="STRING" id="930990.A0A067M960"/>
<feature type="region of interest" description="Disordered" evidence="4">
    <location>
        <begin position="113"/>
        <end position="162"/>
    </location>
</feature>
<dbReference type="InterPro" id="IPR004167">
    <property type="entry name" value="PSBD"/>
</dbReference>
<feature type="region of interest" description="Disordered" evidence="4">
    <location>
        <begin position="198"/>
        <end position="227"/>
    </location>
</feature>
<dbReference type="GO" id="GO:0045254">
    <property type="term" value="C:pyruvate dehydrogenase complex"/>
    <property type="evidence" value="ECO:0007669"/>
    <property type="project" value="InterPro"/>
</dbReference>
<evidence type="ECO:0008006" key="9">
    <source>
        <dbReference type="Google" id="ProtNLM"/>
    </source>
</evidence>
<sequence>MASRVVKSAMASTTAFSRRSLHTTCRRAAVTKFLMPAMSPTMTEGGIAQWKKKEGEAFSTGDILLEIETDKATMDVEAQDDGIMGKIIAPDGSKSVPVGKIIALLAEEGDDISNLEVPKEEPKEEPAATKSSPTSSESSSSPPPKSEPAAQPPVASHGPLKHSKPLFPSVLRLLVENGISDADKLKGTGRRGMLTKGDVLAHLGKASSPTGTYKESAKESHTPVPPKEEKVLDANAVRKLILAGLVKSTAPRVPKPAEDLSFASIIADYVQPKPSRPSKVVIPGTPTKSPSYFDGLI</sequence>
<dbReference type="InterPro" id="IPR011053">
    <property type="entry name" value="Single_hybrid_motif"/>
</dbReference>
<dbReference type="PROSITE" id="PS00189">
    <property type="entry name" value="LIPOYL"/>
    <property type="match status" value="1"/>
</dbReference>
<evidence type="ECO:0000256" key="1">
    <source>
        <dbReference type="ARBA" id="ARBA00007317"/>
    </source>
</evidence>
<dbReference type="GO" id="GO:0006086">
    <property type="term" value="P:pyruvate decarboxylation to acetyl-CoA"/>
    <property type="evidence" value="ECO:0007669"/>
    <property type="project" value="InterPro"/>
</dbReference>
<accession>A0A067M960</accession>
<dbReference type="EMBL" id="KL198051">
    <property type="protein sequence ID" value="KDQ12298.1"/>
    <property type="molecule type" value="Genomic_DNA"/>
</dbReference>
<keyword evidence="3" id="KW-0809">Transit peptide</keyword>
<evidence type="ECO:0000259" key="5">
    <source>
        <dbReference type="PROSITE" id="PS50968"/>
    </source>
</evidence>
<dbReference type="InterPro" id="IPR000089">
    <property type="entry name" value="Biotin_lipoyl"/>
</dbReference>
<evidence type="ECO:0000259" key="6">
    <source>
        <dbReference type="PROSITE" id="PS51826"/>
    </source>
</evidence>
<dbReference type="PANTHER" id="PTHR23151:SF82">
    <property type="entry name" value="PYRUVATE DEHYDROGENASE COMPLEX PROTEIN X COMPONENT, MITOCHONDRIAL"/>
    <property type="match status" value="1"/>
</dbReference>
<dbReference type="OrthoDB" id="537444at2759"/>
<feature type="domain" description="Peripheral subunit-binding (PSBD)" evidence="6">
    <location>
        <begin position="165"/>
        <end position="203"/>
    </location>
</feature>
<protein>
    <recommendedName>
        <fullName evidence="9">Lipoyl-binding domain-containing protein</fullName>
    </recommendedName>
</protein>
<dbReference type="InterPro" id="IPR045257">
    <property type="entry name" value="E2/Pdx1"/>
</dbReference>
<dbReference type="Gene3D" id="4.10.320.10">
    <property type="entry name" value="E3-binding domain"/>
    <property type="match status" value="1"/>
</dbReference>
<dbReference type="Pfam" id="PF00364">
    <property type="entry name" value="Biotin_lipoyl"/>
    <property type="match status" value="1"/>
</dbReference>
<dbReference type="FunFam" id="2.40.50.100:FF:000010">
    <property type="entry name" value="Acetyltransferase component of pyruvate dehydrogenase complex"/>
    <property type="match status" value="1"/>
</dbReference>